<comment type="caution">
    <text evidence="3">The sequence shown here is derived from an EMBL/GenBank/DDBJ whole genome shotgun (WGS) entry which is preliminary data.</text>
</comment>
<dbReference type="GO" id="GO:0016491">
    <property type="term" value="F:oxidoreductase activity"/>
    <property type="evidence" value="ECO:0007669"/>
    <property type="project" value="UniProtKB-KW"/>
</dbReference>
<comment type="similarity">
    <text evidence="1">Belongs to the short-chain dehydrogenases/reductases (SDR) family.</text>
</comment>
<dbReference type="InterPro" id="IPR036291">
    <property type="entry name" value="NAD(P)-bd_dom_sf"/>
</dbReference>
<dbReference type="PRINTS" id="PR00081">
    <property type="entry name" value="GDHRDH"/>
</dbReference>
<name>A0A225SLZ8_9BURK</name>
<protein>
    <submittedName>
        <fullName evidence="3">Short-chain dehydrogenase</fullName>
    </submittedName>
</protein>
<evidence type="ECO:0000256" key="1">
    <source>
        <dbReference type="ARBA" id="ARBA00006484"/>
    </source>
</evidence>
<evidence type="ECO:0000256" key="2">
    <source>
        <dbReference type="ARBA" id="ARBA00023002"/>
    </source>
</evidence>
<dbReference type="Proteomes" id="UP000214747">
    <property type="component" value="Unassembled WGS sequence"/>
</dbReference>
<keyword evidence="4" id="KW-1185">Reference proteome</keyword>
<dbReference type="CDD" id="cd05233">
    <property type="entry name" value="SDR_c"/>
    <property type="match status" value="1"/>
</dbReference>
<organism evidence="3 4">
    <name type="scientific">Herbaspirillum aquaticum</name>
    <dbReference type="NCBI Taxonomy" id="568783"/>
    <lineage>
        <taxon>Bacteria</taxon>
        <taxon>Pseudomonadati</taxon>
        <taxon>Pseudomonadota</taxon>
        <taxon>Betaproteobacteria</taxon>
        <taxon>Burkholderiales</taxon>
        <taxon>Oxalobacteraceae</taxon>
        <taxon>Herbaspirillum</taxon>
    </lineage>
</organism>
<dbReference type="Pfam" id="PF13561">
    <property type="entry name" value="adh_short_C2"/>
    <property type="match status" value="1"/>
</dbReference>
<dbReference type="Gene3D" id="3.40.50.720">
    <property type="entry name" value="NAD(P)-binding Rossmann-like Domain"/>
    <property type="match status" value="1"/>
</dbReference>
<dbReference type="PANTHER" id="PTHR43477">
    <property type="entry name" value="DIHYDROANTICAPSIN 7-DEHYDROGENASE"/>
    <property type="match status" value="1"/>
</dbReference>
<reference evidence="3 4" key="1">
    <citation type="journal article" date="2010" name="Int. J. Syst. Evol. Microbiol.">
        <title>Reclassification of Herbaspirillum putei as a later heterotypic synonym of Herbaspirillum huttiense, with the description of H. huttiense subsp. huttiense subsp. nov. and H. huttiense subsp. putei subsp. nov., comb. nov., and description of Herbaspirillum aquaticum sp. nov.</title>
        <authorList>
            <person name="Dobritsa A.P."/>
            <person name="Reddy M.C."/>
            <person name="Samadpour M."/>
        </authorList>
    </citation>
    <scope>NUCLEOTIDE SEQUENCE [LARGE SCALE GENOMIC DNA]</scope>
    <source>
        <strain evidence="3 4">IEH 4430</strain>
    </source>
</reference>
<dbReference type="RefSeq" id="WP_088757430.1">
    <property type="nucleotide sequence ID" value="NZ_NJGV01000032.1"/>
</dbReference>
<keyword evidence="2" id="KW-0560">Oxidoreductase</keyword>
<dbReference type="PANTHER" id="PTHR43477:SF1">
    <property type="entry name" value="DIHYDROANTICAPSIN 7-DEHYDROGENASE"/>
    <property type="match status" value="1"/>
</dbReference>
<dbReference type="SUPFAM" id="SSF51735">
    <property type="entry name" value="NAD(P)-binding Rossmann-fold domains"/>
    <property type="match status" value="1"/>
</dbReference>
<dbReference type="InterPro" id="IPR051122">
    <property type="entry name" value="SDR_DHRS6-like"/>
</dbReference>
<evidence type="ECO:0000313" key="4">
    <source>
        <dbReference type="Proteomes" id="UP000214747"/>
    </source>
</evidence>
<dbReference type="AlphaFoldDB" id="A0A225SLZ8"/>
<dbReference type="EMBL" id="NJGV01000032">
    <property type="protein sequence ID" value="OWY31986.1"/>
    <property type="molecule type" value="Genomic_DNA"/>
</dbReference>
<evidence type="ECO:0000313" key="3">
    <source>
        <dbReference type="EMBL" id="OWY31986.1"/>
    </source>
</evidence>
<proteinExistence type="inferred from homology"/>
<accession>A0A225SLZ8</accession>
<gene>
    <name evidence="3" type="ORF">CEJ45_23565</name>
</gene>
<sequence>MTTASQAPSLSLTGKKVVVVGGKTGIGLGIARVALAAGATVVVASRRITSLEARPDLAGFQQANLDMRDEAAVRAAFAAIGPFDHLVVTAAPDIGTWGGFMDADMSGVRSYVEGKFLGTWACARYAAPLLGKGGTMTFLSGGMAVRPKLGFTAVTSSFAAVEALSASLAVELAPTRVNTIRPGYVETDMWNFLPAEVRAGMSQQVAASFPARRAGQAEDIAHAALFLMTNPYVTGTVLDVTGGENLVNSIG</sequence>
<dbReference type="InterPro" id="IPR002347">
    <property type="entry name" value="SDR_fam"/>
</dbReference>